<evidence type="ECO:0000256" key="11">
    <source>
        <dbReference type="HAMAP-Rule" id="MF_01145"/>
    </source>
</evidence>
<comment type="subcellular location">
    <subcellularLocation>
        <location evidence="2 11">Cell membrane</location>
        <topology evidence="2 11">Lipid-anchor</topology>
    </subcellularLocation>
</comment>
<evidence type="ECO:0000256" key="1">
    <source>
        <dbReference type="ARBA" id="ARBA00000971"/>
    </source>
</evidence>
<dbReference type="Gene3D" id="1.10.3120.10">
    <property type="entry name" value="Trigger factor, C-terminal domain"/>
    <property type="match status" value="1"/>
</dbReference>
<accession>A0A9X4AGM5</accession>
<gene>
    <name evidence="11" type="primary">prsA</name>
    <name evidence="14" type="ORF">NC799_10165</name>
</gene>
<keyword evidence="7 11" id="KW-0472">Membrane</keyword>
<dbReference type="InterPro" id="IPR037041">
    <property type="entry name" value="Trigger_fac_C_sf"/>
</dbReference>
<dbReference type="PANTHER" id="PTHR47245:SF1">
    <property type="entry name" value="FOLDASE PROTEIN PRSA"/>
    <property type="match status" value="1"/>
</dbReference>
<dbReference type="GO" id="GO:0003755">
    <property type="term" value="F:peptidyl-prolyl cis-trans isomerase activity"/>
    <property type="evidence" value="ECO:0007669"/>
    <property type="project" value="UniProtKB-UniRule"/>
</dbReference>
<keyword evidence="10 11" id="KW-0449">Lipoprotein</keyword>
<dbReference type="PROSITE" id="PS01096">
    <property type="entry name" value="PPIC_PPIASE_1"/>
    <property type="match status" value="1"/>
</dbReference>
<dbReference type="InterPro" id="IPR050245">
    <property type="entry name" value="PrsA_foldase"/>
</dbReference>
<evidence type="ECO:0000256" key="5">
    <source>
        <dbReference type="ARBA" id="ARBA00022729"/>
    </source>
</evidence>
<sequence>MKKWIIAATMTAGIITLAACSQDDPETVVETEAGDITKEEFYQELKSENGSAVLQQMVMKKVLESQYEIEDSAVDDQIDQLKEQYGDQFDMVLQQSGYTDEDAFREAVRLSMIQEKVLTENIDVSDEEIQQRYDRMQTEVEASHILVDDEETANEVISKLNNGENFADLAKEYSQDPGSADKGGELGFFGVGQMVPEFENAAYSLEVGELSEPVQSSNGWHVIKVTDKRETDTELDPLEDMKDDLRREIANSKISNEDAQAKIQKIMDDAKIDVKIEEFKDLFEQPEQTAQAAE</sequence>
<organism evidence="14 15">
    <name type="scientific">Aquibacillus salsiterrae</name>
    <dbReference type="NCBI Taxonomy" id="2950439"/>
    <lineage>
        <taxon>Bacteria</taxon>
        <taxon>Bacillati</taxon>
        <taxon>Bacillota</taxon>
        <taxon>Bacilli</taxon>
        <taxon>Bacillales</taxon>
        <taxon>Bacillaceae</taxon>
        <taxon>Aquibacillus</taxon>
    </lineage>
</organism>
<evidence type="ECO:0000256" key="8">
    <source>
        <dbReference type="ARBA" id="ARBA00023139"/>
    </source>
</evidence>
<comment type="caution">
    <text evidence="14">The sequence shown here is derived from an EMBL/GenBank/DDBJ whole genome shotgun (WGS) entry which is preliminary data.</text>
</comment>
<feature type="chain" id="PRO_5040842219" description="Foldase protein PrsA" evidence="12">
    <location>
        <begin position="22"/>
        <end position="294"/>
    </location>
</feature>
<dbReference type="InterPro" id="IPR027304">
    <property type="entry name" value="Trigger_fact/SurA_dom_sf"/>
</dbReference>
<dbReference type="SUPFAM" id="SSF54534">
    <property type="entry name" value="FKBP-like"/>
    <property type="match status" value="1"/>
</dbReference>
<evidence type="ECO:0000313" key="14">
    <source>
        <dbReference type="EMBL" id="MDC3417278.1"/>
    </source>
</evidence>
<comment type="similarity">
    <text evidence="3 11">Belongs to the PrsA family.</text>
</comment>
<evidence type="ECO:0000259" key="13">
    <source>
        <dbReference type="PROSITE" id="PS50198"/>
    </source>
</evidence>
<reference evidence="14" key="1">
    <citation type="submission" date="2022-06" db="EMBL/GenBank/DDBJ databases">
        <title>Aquibacillus sp. a new bacterium isolated from soil saline samples.</title>
        <authorList>
            <person name="Galisteo C."/>
            <person name="De La Haba R."/>
            <person name="Sanchez-Porro C."/>
            <person name="Ventosa A."/>
        </authorList>
    </citation>
    <scope>NUCLEOTIDE SEQUENCE</scope>
    <source>
        <strain evidence="14">3ASR75-54</strain>
    </source>
</reference>
<comment type="function">
    <text evidence="11">Plays a major role in protein secretion by helping the post-translocational extracellular folding of several secreted proteins.</text>
</comment>
<dbReference type="GO" id="GO:0006457">
    <property type="term" value="P:protein folding"/>
    <property type="evidence" value="ECO:0007669"/>
    <property type="project" value="UniProtKB-UniRule"/>
</dbReference>
<keyword evidence="15" id="KW-1185">Reference proteome</keyword>
<evidence type="ECO:0000256" key="9">
    <source>
        <dbReference type="ARBA" id="ARBA00023235"/>
    </source>
</evidence>
<evidence type="ECO:0000256" key="10">
    <source>
        <dbReference type="ARBA" id="ARBA00023288"/>
    </source>
</evidence>
<evidence type="ECO:0000256" key="2">
    <source>
        <dbReference type="ARBA" id="ARBA00004193"/>
    </source>
</evidence>
<dbReference type="EMBL" id="JAMQKC010000007">
    <property type="protein sequence ID" value="MDC3417278.1"/>
    <property type="molecule type" value="Genomic_DNA"/>
</dbReference>
<dbReference type="Pfam" id="PF13616">
    <property type="entry name" value="Rotamase_3"/>
    <property type="match status" value="1"/>
</dbReference>
<name>A0A9X4AGM5_9BACI</name>
<dbReference type="InterPro" id="IPR000297">
    <property type="entry name" value="PPIase_PpiC"/>
</dbReference>
<evidence type="ECO:0000256" key="4">
    <source>
        <dbReference type="ARBA" id="ARBA00022475"/>
    </source>
</evidence>
<evidence type="ECO:0000256" key="3">
    <source>
        <dbReference type="ARBA" id="ARBA00006071"/>
    </source>
</evidence>
<dbReference type="EC" id="5.2.1.8" evidence="11"/>
<keyword evidence="9 11" id="KW-0413">Isomerase</keyword>
<proteinExistence type="inferred from homology"/>
<evidence type="ECO:0000256" key="12">
    <source>
        <dbReference type="SAM" id="SignalP"/>
    </source>
</evidence>
<dbReference type="GO" id="GO:0015031">
    <property type="term" value="P:protein transport"/>
    <property type="evidence" value="ECO:0007669"/>
    <property type="project" value="InterPro"/>
</dbReference>
<keyword evidence="6 11" id="KW-0697">Rotamase</keyword>
<dbReference type="Gene3D" id="3.10.50.40">
    <property type="match status" value="1"/>
</dbReference>
<evidence type="ECO:0000256" key="6">
    <source>
        <dbReference type="ARBA" id="ARBA00023110"/>
    </source>
</evidence>
<dbReference type="PANTHER" id="PTHR47245">
    <property type="entry name" value="PEPTIDYLPROLYL ISOMERASE"/>
    <property type="match status" value="1"/>
</dbReference>
<dbReference type="AlphaFoldDB" id="A0A9X4AGM5"/>
<comment type="catalytic activity">
    <reaction evidence="1 11">
        <text>[protein]-peptidylproline (omega=180) = [protein]-peptidylproline (omega=0)</text>
        <dbReference type="Rhea" id="RHEA:16237"/>
        <dbReference type="Rhea" id="RHEA-COMP:10747"/>
        <dbReference type="Rhea" id="RHEA-COMP:10748"/>
        <dbReference type="ChEBI" id="CHEBI:83833"/>
        <dbReference type="ChEBI" id="CHEBI:83834"/>
        <dbReference type="EC" id="5.2.1.8"/>
    </reaction>
</comment>
<dbReference type="InterPro" id="IPR023058">
    <property type="entry name" value="PPIase_PpiC_CS"/>
</dbReference>
<protein>
    <recommendedName>
        <fullName evidence="11">Foldase protein PrsA</fullName>
        <ecNumber evidence="11">5.2.1.8</ecNumber>
    </recommendedName>
</protein>
<dbReference type="GO" id="GO:0005886">
    <property type="term" value="C:plasma membrane"/>
    <property type="evidence" value="ECO:0007669"/>
    <property type="project" value="UniProtKB-SubCell"/>
</dbReference>
<keyword evidence="4 11" id="KW-1003">Cell membrane</keyword>
<keyword evidence="8 11" id="KW-0564">Palmitate</keyword>
<dbReference type="InterPro" id="IPR046357">
    <property type="entry name" value="PPIase_dom_sf"/>
</dbReference>
<feature type="domain" description="PpiC" evidence="13">
    <location>
        <begin position="137"/>
        <end position="227"/>
    </location>
</feature>
<dbReference type="Proteomes" id="UP001145069">
    <property type="component" value="Unassembled WGS sequence"/>
</dbReference>
<feature type="signal peptide" evidence="12">
    <location>
        <begin position="1"/>
        <end position="21"/>
    </location>
</feature>
<dbReference type="PROSITE" id="PS51257">
    <property type="entry name" value="PROKAR_LIPOPROTEIN"/>
    <property type="match status" value="1"/>
</dbReference>
<dbReference type="InterPro" id="IPR023059">
    <property type="entry name" value="Foldase_PrsA"/>
</dbReference>
<evidence type="ECO:0000313" key="15">
    <source>
        <dbReference type="Proteomes" id="UP001145069"/>
    </source>
</evidence>
<dbReference type="PROSITE" id="PS50198">
    <property type="entry name" value="PPIC_PPIASE_2"/>
    <property type="match status" value="1"/>
</dbReference>
<dbReference type="SUPFAM" id="SSF109998">
    <property type="entry name" value="Triger factor/SurA peptide-binding domain-like"/>
    <property type="match status" value="1"/>
</dbReference>
<keyword evidence="5 11" id="KW-0732">Signal</keyword>
<dbReference type="RefSeq" id="WP_272446345.1">
    <property type="nucleotide sequence ID" value="NZ_JAMQKC010000007.1"/>
</dbReference>
<dbReference type="HAMAP" id="MF_01145">
    <property type="entry name" value="Foldase_PrsA"/>
    <property type="match status" value="1"/>
</dbReference>
<evidence type="ECO:0000256" key="7">
    <source>
        <dbReference type="ARBA" id="ARBA00023136"/>
    </source>
</evidence>